<evidence type="ECO:0000256" key="1">
    <source>
        <dbReference type="SAM" id="Phobius"/>
    </source>
</evidence>
<sequence length="918" mass="102294">MDILTRYGHWSGVVYLIFTLGCSIGYLFLLAEVTTNDYWWREFNSTGGQTFLADVFNARTNFGQLGDFDLMAAVLRKNYSGSKTSIDLRPVITRRLLLSPIPLDVAVKTIRANTLYENIYTVVPYCWVDLKRRFEIAHTVQRQRRCESNKQENAAVYLETLLRNVETKDLTQSSFGIQLNQTILTPLLLLNEGPEWVKALKSLTRLSLEDEVALWQQYGLMHYKIQYQNCFIYGLDNSITVVNALGVSQSMKVHYSYNADLTSARWTTRISSRGIWNDMTTCITLSCSLLRNSNNTLEALGGNWDEVFSSGCSSAAGDLMRASVGPFANWDMEYISPPTALVRIVAQFQSHFYRLMDLTPSLGLLYESIEDLDIDVVPPAWKGLGMIYFGGNFACAFFATPTPYPQTQFSFDGTCQEQTRFSIHIDPTSVLFATVMSNIALNEISPVCSSSSSLASVCSASIVAALEMTPAVLPLPINSTDVQTAIELIKTLNVNFYQMASRNTSMTLLKQAILSNDAWSFFGWIALYDWVDGTREVLNFEGDNGNITIMSARTALISMAANSLELPESACLYFWGAALYVTGLSIVVSSLLLVYGTWHHSYSDGHNLFYFNRVFGSAWVGRPFCFIRGITAVLILSTSSATLASTNNITSFVNYQRHWIAKLLLTGETLWLSYALNDIFLPLTGEISIDYTPLHSFSTFLSIFCLDMISPVQVKATVESTCSISSFRNRASCSGGTVEVGSWDRVVLIVALHCSLMVFSILATLVYRRFIPRQDRNVHDFDAVTCASIMAYCAPISEASRILSDATRLMGGMLPIKSLVFDLKIWSLAYQGVISTRIIVFSITSQSKIHQRNLMPHFGPYNGLLGAASLLYMMASIAGGYTFLEITKFAMANDFWWAGFDASTQASLSNCFNQALQL</sequence>
<dbReference type="EMBL" id="VJMJ01000104">
    <property type="protein sequence ID" value="KAF0734818.1"/>
    <property type="molecule type" value="Genomic_DNA"/>
</dbReference>
<keyword evidence="3" id="KW-1185">Reference proteome</keyword>
<dbReference type="Proteomes" id="UP000481153">
    <property type="component" value="Unassembled WGS sequence"/>
</dbReference>
<comment type="caution">
    <text evidence="2">The sequence shown here is derived from an EMBL/GenBank/DDBJ whole genome shotgun (WGS) entry which is preliminary data.</text>
</comment>
<dbReference type="VEuPathDB" id="FungiDB:AeMF1_017130"/>
<keyword evidence="1" id="KW-0812">Transmembrane</keyword>
<keyword evidence="1" id="KW-0472">Membrane</keyword>
<feature type="transmembrane region" description="Helical" evidence="1">
    <location>
        <begin position="618"/>
        <end position="638"/>
    </location>
</feature>
<name>A0A6G0X4H8_9STRA</name>
<dbReference type="PROSITE" id="PS51257">
    <property type="entry name" value="PROKAR_LIPOPROTEIN"/>
    <property type="match status" value="1"/>
</dbReference>
<feature type="transmembrane region" description="Helical" evidence="1">
    <location>
        <begin position="746"/>
        <end position="767"/>
    </location>
</feature>
<proteinExistence type="predicted"/>
<evidence type="ECO:0000313" key="2">
    <source>
        <dbReference type="EMBL" id="KAF0734818.1"/>
    </source>
</evidence>
<protein>
    <submittedName>
        <fullName evidence="2">Uncharacterized protein</fullName>
    </submittedName>
</protein>
<feature type="transmembrane region" description="Helical" evidence="1">
    <location>
        <begin position="572"/>
        <end position="598"/>
    </location>
</feature>
<reference evidence="2 3" key="1">
    <citation type="submission" date="2019-07" db="EMBL/GenBank/DDBJ databases">
        <title>Genomics analysis of Aphanomyces spp. identifies a new class of oomycete effector associated with host adaptation.</title>
        <authorList>
            <person name="Gaulin E."/>
        </authorList>
    </citation>
    <scope>NUCLEOTIDE SEQUENCE [LARGE SCALE GENOMIC DNA]</scope>
    <source>
        <strain evidence="2 3">ATCC 201684</strain>
    </source>
</reference>
<feature type="transmembrane region" description="Helical" evidence="1">
    <location>
        <begin position="864"/>
        <end position="884"/>
    </location>
</feature>
<organism evidence="2 3">
    <name type="scientific">Aphanomyces euteiches</name>
    <dbReference type="NCBI Taxonomy" id="100861"/>
    <lineage>
        <taxon>Eukaryota</taxon>
        <taxon>Sar</taxon>
        <taxon>Stramenopiles</taxon>
        <taxon>Oomycota</taxon>
        <taxon>Saprolegniomycetes</taxon>
        <taxon>Saprolegniales</taxon>
        <taxon>Verrucalvaceae</taxon>
        <taxon>Aphanomyces</taxon>
    </lineage>
</organism>
<feature type="transmembrane region" description="Helical" evidence="1">
    <location>
        <begin position="12"/>
        <end position="31"/>
    </location>
</feature>
<gene>
    <name evidence="2" type="ORF">Ae201684_008583</name>
</gene>
<evidence type="ECO:0000313" key="3">
    <source>
        <dbReference type="Proteomes" id="UP000481153"/>
    </source>
</evidence>
<dbReference type="AlphaFoldDB" id="A0A6G0X4H8"/>
<accession>A0A6G0X4H8</accession>
<keyword evidence="1" id="KW-1133">Transmembrane helix</keyword>